<feature type="transmembrane region" description="Helical" evidence="1">
    <location>
        <begin position="94"/>
        <end position="115"/>
    </location>
</feature>
<name>A0ABS7ET97_9FLAO</name>
<dbReference type="Proteomes" id="UP001196136">
    <property type="component" value="Unassembled WGS sequence"/>
</dbReference>
<keyword evidence="1" id="KW-0812">Transmembrane</keyword>
<keyword evidence="1" id="KW-0472">Membrane</keyword>
<dbReference type="InterPro" id="IPR021354">
    <property type="entry name" value="DUF2975"/>
</dbReference>
<evidence type="ECO:0000313" key="2">
    <source>
        <dbReference type="EMBL" id="MBW8200822.1"/>
    </source>
</evidence>
<feature type="transmembrane region" description="Helical" evidence="1">
    <location>
        <begin position="12"/>
        <end position="35"/>
    </location>
</feature>
<organism evidence="2 3">
    <name type="scientific">Flagellimonas abyssi</name>
    <dbReference type="NCBI Taxonomy" id="2864871"/>
    <lineage>
        <taxon>Bacteria</taxon>
        <taxon>Pseudomonadati</taxon>
        <taxon>Bacteroidota</taxon>
        <taxon>Flavobacteriia</taxon>
        <taxon>Flavobacteriales</taxon>
        <taxon>Flavobacteriaceae</taxon>
        <taxon>Flagellimonas</taxon>
    </lineage>
</organism>
<gene>
    <name evidence="2" type="ORF">K1F36_13395</name>
</gene>
<comment type="caution">
    <text evidence="2">The sequence shown here is derived from an EMBL/GenBank/DDBJ whole genome shotgun (WGS) entry which is preliminary data.</text>
</comment>
<dbReference type="EMBL" id="JAHZSV010000019">
    <property type="protein sequence ID" value="MBW8200822.1"/>
    <property type="molecule type" value="Genomic_DNA"/>
</dbReference>
<reference evidence="2 3" key="1">
    <citation type="submission" date="2021-08" db="EMBL/GenBank/DDBJ databases">
        <title>Muricauda profundi sp. nov., a marine bacterium isolated from deep seawater of the Mariana Trench.</title>
        <authorList>
            <person name="Wei Y."/>
        </authorList>
    </citation>
    <scope>NUCLEOTIDE SEQUENCE [LARGE SCALE GENOMIC DNA]</scope>
    <source>
        <strain evidence="2 3">W52</strain>
    </source>
</reference>
<accession>A0ABS7ET97</accession>
<proteinExistence type="predicted"/>
<keyword evidence="1" id="KW-1133">Transmembrane helix</keyword>
<evidence type="ECO:0000256" key="1">
    <source>
        <dbReference type="SAM" id="Phobius"/>
    </source>
</evidence>
<dbReference type="Pfam" id="PF11188">
    <property type="entry name" value="DUF2975"/>
    <property type="match status" value="1"/>
</dbReference>
<dbReference type="RefSeq" id="WP_220114279.1">
    <property type="nucleotide sequence ID" value="NZ_JAHZSV010000019.1"/>
</dbReference>
<protein>
    <submittedName>
        <fullName evidence="2">DUF2975 domain-containing protein</fullName>
    </submittedName>
</protein>
<feature type="transmembrane region" description="Helical" evidence="1">
    <location>
        <begin position="55"/>
        <end position="74"/>
    </location>
</feature>
<feature type="transmembrane region" description="Helical" evidence="1">
    <location>
        <begin position="145"/>
        <end position="165"/>
    </location>
</feature>
<sequence length="179" mass="20245">MKKSITYLKYIVNFLLIALALDIISKGLKFPLIILSTFDLIHENPTTDFSSTDTVLLTINFILLIYMGWLLLKLRKTVYGSESKSLFSKENKSIFKKVGVGIIYYSIAIFIIRALELYSDEIGINDDSSAYSFGYNLGYHLGELIGSRIPLLVIGIFILILADLIQDGYEIKQENDLTI</sequence>
<evidence type="ECO:0000313" key="3">
    <source>
        <dbReference type="Proteomes" id="UP001196136"/>
    </source>
</evidence>
<keyword evidence="3" id="KW-1185">Reference proteome</keyword>